<name>A0A4V3FNV2_9BACT</name>
<dbReference type="RefSeq" id="WP_134111099.1">
    <property type="nucleotide sequence ID" value="NZ_SOCN01000003.1"/>
</dbReference>
<evidence type="ECO:0000313" key="2">
    <source>
        <dbReference type="EMBL" id="TDV23269.1"/>
    </source>
</evidence>
<accession>A0A4V3FNV2</accession>
<feature type="transmembrane region" description="Helical" evidence="1">
    <location>
        <begin position="7"/>
        <end position="31"/>
    </location>
</feature>
<dbReference type="AlphaFoldDB" id="A0A4V3FNV2"/>
<keyword evidence="1" id="KW-0472">Membrane</keyword>
<protein>
    <submittedName>
        <fullName evidence="2">Uncharacterized protein</fullName>
    </submittedName>
</protein>
<dbReference type="EMBL" id="SOCN01000003">
    <property type="protein sequence ID" value="TDV23269.1"/>
    <property type="molecule type" value="Genomic_DNA"/>
</dbReference>
<dbReference type="Proteomes" id="UP000295757">
    <property type="component" value="Unassembled WGS sequence"/>
</dbReference>
<dbReference type="OrthoDB" id="401165at2"/>
<reference evidence="2 3" key="1">
    <citation type="submission" date="2019-03" db="EMBL/GenBank/DDBJ databases">
        <title>Genomic Encyclopedia of Archaeal and Bacterial Type Strains, Phase II (KMG-II): from individual species to whole genera.</title>
        <authorList>
            <person name="Goeker M."/>
        </authorList>
    </citation>
    <scope>NUCLEOTIDE SEQUENCE [LARGE SCALE GENOMIC DNA]</scope>
    <source>
        <strain evidence="2 3">ATCC 35214</strain>
    </source>
</reference>
<dbReference type="NCBIfam" id="NF045955">
    <property type="entry name" value="MHO_4530_fam"/>
    <property type="match status" value="1"/>
</dbReference>
<gene>
    <name evidence="2" type="ORF">BCF59_0615</name>
</gene>
<proteinExistence type="predicted"/>
<comment type="caution">
    <text evidence="2">The sequence shown here is derived from an EMBL/GenBank/DDBJ whole genome shotgun (WGS) entry which is preliminary data.</text>
</comment>
<organism evidence="2 3">
    <name type="scientific">Mycoplasmopsis mustelae</name>
    <dbReference type="NCBI Taxonomy" id="171289"/>
    <lineage>
        <taxon>Bacteria</taxon>
        <taxon>Bacillati</taxon>
        <taxon>Mycoplasmatota</taxon>
        <taxon>Mycoplasmoidales</taxon>
        <taxon>Metamycoplasmataceae</taxon>
        <taxon>Mycoplasmopsis</taxon>
    </lineage>
</organism>
<evidence type="ECO:0000256" key="1">
    <source>
        <dbReference type="SAM" id="Phobius"/>
    </source>
</evidence>
<keyword evidence="1" id="KW-0812">Transmembrane</keyword>
<sequence>MLEFLKILIVLLSLIIFVFVLFFCFVLFGFYKRSSSGIILFKVDYINKRVIRLNSKFAYLSTIFDAKHTDFEMYNYMSVNDFLDYFNQQTKDKILAILDNSEVNEYKLDAYLCDDKEMVTLLKKFSLIDRIIYKFDTKLKKNKKYYLEILSNSKGDFYGKIHWNHFDNINVSDKLENLHFKENFRIKSGNYLVLGFALNSYYLTDEIRYDDIKELAVTFNLNPEKEMYFYKDGIIYFLAKKNTHKKIEIWLNEAKKINKNTWNSKLLLATSVFETKMNSVHDIIEIERILKYSLFNIINNPNESQKYLGNELFNKPEELRKFKEDLNLFEYIHNSKQKVNIKHNKILNFQNDLPTRLSVAKIIEDYPKNSIKNFELFEKIPYLKLKVEKNNYQILQNQNIANSKNTILKISQETFLQKEFNSADNLPIPLVYSEINFFNSNKTQTKIQKNLQNKIPTTLYINQIDKSLITILNDMRLKVIVIGKNIASKIHQDNNLFLDCVSVVNIAKKKAIRIIYEDIEKNLDPLIIQKAEVKFYYKSN</sequence>
<keyword evidence="3" id="KW-1185">Reference proteome</keyword>
<keyword evidence="1" id="KW-1133">Transmembrane helix</keyword>
<evidence type="ECO:0000313" key="3">
    <source>
        <dbReference type="Proteomes" id="UP000295757"/>
    </source>
</evidence>